<dbReference type="EMBL" id="BAAFJT010000003">
    <property type="protein sequence ID" value="GAB0186093.1"/>
    <property type="molecule type" value="Genomic_DNA"/>
</dbReference>
<comment type="caution">
    <text evidence="2">The sequence shown here is derived from an EMBL/GenBank/DDBJ whole genome shotgun (WGS) entry which is preliminary data.</text>
</comment>
<dbReference type="InterPro" id="IPR000477">
    <property type="entry name" value="RT_dom"/>
</dbReference>
<evidence type="ECO:0000259" key="1">
    <source>
        <dbReference type="PROSITE" id="PS50878"/>
    </source>
</evidence>
<sequence length="314" mass="35885">MSGFTVRWVKNWLNSRVQRVVVNGATSGWQLVSRGVPQGSVLGPVLFNTFINNLDAGVEGTISKFADDTKLGGAVDSLEGQDALKRDLDRLDLWATINGMKFNKLKCRILHLGQNNARHNYKLREEWLESSPTERDLGVLVDAAKRENHILGYVKHSITSWSKEVIILLYSVLVWAHLEYYVQFWAPQVKKNVKEKDLEVLVDEKLNMSLQCALAAQKPNRILGCIERSMTSRLREGIVPLYSDLMRPHLEYCVQLWDSQHKKDMESRERGATKMIRGLEHLSYEDRLRELGLFSLEKALRRPYSSLPVPKGGL</sequence>
<name>A0ABC9WKU9_GRUJA</name>
<evidence type="ECO:0000313" key="2">
    <source>
        <dbReference type="EMBL" id="GAB0186093.1"/>
    </source>
</evidence>
<feature type="domain" description="Reverse transcriptase" evidence="1">
    <location>
        <begin position="1"/>
        <end position="141"/>
    </location>
</feature>
<dbReference type="PROSITE" id="PS50878">
    <property type="entry name" value="RT_POL"/>
    <property type="match status" value="1"/>
</dbReference>
<dbReference type="Pfam" id="PF00078">
    <property type="entry name" value="RVT_1"/>
    <property type="match status" value="1"/>
</dbReference>
<proteinExistence type="predicted"/>
<dbReference type="PANTHER" id="PTHR33332">
    <property type="entry name" value="REVERSE TRANSCRIPTASE DOMAIN-CONTAINING PROTEIN"/>
    <property type="match status" value="1"/>
</dbReference>
<dbReference type="AlphaFoldDB" id="A0ABC9WKU9"/>
<organism evidence="2 3">
    <name type="scientific">Grus japonensis</name>
    <name type="common">Japanese crane</name>
    <name type="synonym">Red-crowned crane</name>
    <dbReference type="NCBI Taxonomy" id="30415"/>
    <lineage>
        <taxon>Eukaryota</taxon>
        <taxon>Metazoa</taxon>
        <taxon>Chordata</taxon>
        <taxon>Craniata</taxon>
        <taxon>Vertebrata</taxon>
        <taxon>Euteleostomi</taxon>
        <taxon>Archelosauria</taxon>
        <taxon>Archosauria</taxon>
        <taxon>Dinosauria</taxon>
        <taxon>Saurischia</taxon>
        <taxon>Theropoda</taxon>
        <taxon>Coelurosauria</taxon>
        <taxon>Aves</taxon>
        <taxon>Neognathae</taxon>
        <taxon>Neoaves</taxon>
        <taxon>Gruiformes</taxon>
        <taxon>Gruidae</taxon>
        <taxon>Grus</taxon>
    </lineage>
</organism>
<accession>A0ABC9WKU9</accession>
<keyword evidence="3" id="KW-1185">Reference proteome</keyword>
<reference evidence="2 3" key="1">
    <citation type="submission" date="2024-06" db="EMBL/GenBank/DDBJ databases">
        <title>The draft genome of Grus japonensis, version 3.</title>
        <authorList>
            <person name="Nabeshima K."/>
            <person name="Suzuki S."/>
            <person name="Onuma M."/>
        </authorList>
    </citation>
    <scope>NUCLEOTIDE SEQUENCE [LARGE SCALE GENOMIC DNA]</scope>
    <source>
        <strain evidence="2 3">451A</strain>
    </source>
</reference>
<dbReference type="Proteomes" id="UP001623348">
    <property type="component" value="Unassembled WGS sequence"/>
</dbReference>
<protein>
    <submittedName>
        <fullName evidence="2">Mitochondrial enolase superfamily member 1</fullName>
    </submittedName>
</protein>
<gene>
    <name evidence="2" type="ORF">GRJ2_001074600</name>
</gene>
<evidence type="ECO:0000313" key="3">
    <source>
        <dbReference type="Proteomes" id="UP001623348"/>
    </source>
</evidence>